<keyword evidence="1" id="KW-1133">Transmembrane helix</keyword>
<evidence type="ECO:0000313" key="3">
    <source>
        <dbReference type="EMBL" id="GMH91952.1"/>
    </source>
</evidence>
<feature type="domain" description="Tyrosine-protein kinase ephrin type A/B receptor-like" evidence="2">
    <location>
        <begin position="505"/>
        <end position="546"/>
    </location>
</feature>
<feature type="transmembrane region" description="Helical" evidence="1">
    <location>
        <begin position="950"/>
        <end position="972"/>
    </location>
</feature>
<gene>
    <name evidence="3" type="ORF">TrVE_jg870</name>
</gene>
<dbReference type="PANTHER" id="PTHR46967">
    <property type="entry name" value="INSULIN-LIKE GROWTH FACTOR BINDING PROTEIN,N-TERMINAL"/>
    <property type="match status" value="1"/>
</dbReference>
<dbReference type="Gene3D" id="2.10.50.10">
    <property type="entry name" value="Tumor Necrosis Factor Receptor, subunit A, domain 2"/>
    <property type="match status" value="4"/>
</dbReference>
<evidence type="ECO:0000313" key="4">
    <source>
        <dbReference type="Proteomes" id="UP001165160"/>
    </source>
</evidence>
<feature type="domain" description="Tyrosine-protein kinase ephrin type A/B receptor-like" evidence="2">
    <location>
        <begin position="572"/>
        <end position="619"/>
    </location>
</feature>
<keyword evidence="4" id="KW-1185">Reference proteome</keyword>
<feature type="transmembrane region" description="Helical" evidence="1">
    <location>
        <begin position="1010"/>
        <end position="1032"/>
    </location>
</feature>
<dbReference type="InterPro" id="IPR009030">
    <property type="entry name" value="Growth_fac_rcpt_cys_sf"/>
</dbReference>
<proteinExistence type="predicted"/>
<feature type="domain" description="Tyrosine-protein kinase ephrin type A/B receptor-like" evidence="2">
    <location>
        <begin position="671"/>
        <end position="723"/>
    </location>
</feature>
<dbReference type="SMART" id="SM01411">
    <property type="entry name" value="Ephrin_rec_like"/>
    <property type="match status" value="5"/>
</dbReference>
<evidence type="ECO:0000256" key="1">
    <source>
        <dbReference type="SAM" id="Phobius"/>
    </source>
</evidence>
<dbReference type="Pfam" id="PF07699">
    <property type="entry name" value="Ephrin_rec_like"/>
    <property type="match status" value="3"/>
</dbReference>
<reference evidence="4" key="1">
    <citation type="journal article" date="2023" name="Commun. Biol.">
        <title>Genome analysis of Parmales, the sister group of diatoms, reveals the evolutionary specialization of diatoms from phago-mixotrophs to photoautotrophs.</title>
        <authorList>
            <person name="Ban H."/>
            <person name="Sato S."/>
            <person name="Yoshikawa S."/>
            <person name="Yamada K."/>
            <person name="Nakamura Y."/>
            <person name="Ichinomiya M."/>
            <person name="Sato N."/>
            <person name="Blanc-Mathieu R."/>
            <person name="Endo H."/>
            <person name="Kuwata A."/>
            <person name="Ogata H."/>
        </authorList>
    </citation>
    <scope>NUCLEOTIDE SEQUENCE [LARGE SCALE GENOMIC DNA]</scope>
    <source>
        <strain evidence="4">NIES 3699</strain>
    </source>
</reference>
<keyword evidence="1" id="KW-0472">Membrane</keyword>
<sequence>MVDTSNFGWPDTTCYPSSFYSDPYENDPAVPSTARVPCPGRVKIFDLNSDAEITPVDSNGNTNSVPLRTGRILMGAENPYQNTSFAAINEICVDGCKCYKTRVTNETGATTLSLDKNYAQRAEVIEPAGKKYSVDDDSGTQVLLVDGSACMLDSSCEKILEGEFCLTDTCTRCGMGFYLNHSSTTGFSCEQCPPGKYLTAYDHHEQSCLDCGVGKYNSQSGSSSQDDCLSCENGKYSDYTTATQESDCRTCDISTPKITPDQGECYAIVGVSDLAGLKVALDQVTMGCCAAVGSHVTLQDGTYSKVHVVFPNTAPGWHGEVRGSDENMNAVLDGELDGNGAIFTIGPTNGATVTLKWLQFYQSSGATYAGLRIGGGCTAASPCSVASNVQVIQCEFRSNIQYGAEYGYGGAISVRSRSWPSTEDILTMYGVFFDNNKRFSSQGNDIYLEGSLTVSSSCSTGERAIFGKSLSIQLGIEPGGEVSGSQYSMNGCESCPAGSYNDVQNSPTCTLCPAGKYQDESAASSCKDCGVGRYNEADGANDYSLCVQCEPGKYSNDPTSDSQYNCLLCDAGKYASNSGSSECHDCPRGEYSAMFSAFCLYCPPGTFSNVTAAESCSDCTPGTYSTTGGLECELCPTGSYSNSDGNVICVDCTAGKQSTGDRTYCTDCEAGKYSNLGDPACTTCEVGKYSEGEGNTICLSCGAPPTVLDSTTRAAGATNRDDCVCEPGYYAHAQNMICAEIGTLSMGDDEPVNSSAWAQTIETLDLSQGFWRVSTTATFIYSCPVKEVCVGGLTIDDNNGSTCAAGHFGPFCQVCMPDYAMSSGECILCEGSEKLTVILGMIGFFLAFAVAVFACYRFQKIASKHHNEHDLIDELQEKVTKMKILVLKLKVKGKIILSYLQIATGLAFNFNMTFPLNFTRLMNAFSIVNLDFGGYMPMACLIPLNYIDNLYISTSFSLGVSAILFFGSRIAYRRSNGNAKGDAYVVPELGSPQLTKPGTPKPVKADWSSLLFNNLLLFTFLILPSISTKIIYTFACLELTDDDGEINTNEDGDIINLNEGYFLKADYSIRCYGGSHNVASAYAIFMVCIFPLGIPLWYFFLLFHQRHLLDPGQASLMNTMNVKIPTDEKNVFEYLWPERDEAAEEKEKLSPKGEKHPVIFKSIPHDRLVEAVEKRNGIILCLDEDEACSCALWMRGELEKSNPNLARLKFLYDSYECQCWWFEVFETWRKLMLTSGLIFFDAGTSSQIVVSIMICLFSMRIYSGYKPFILPNDDRLAETSQWQLFFTLFGALMLKVEVGNEDSTSQAAFEELVTVIQFVIPVLLLYQTLLERHKRAVGEEEEEEEDGVGGELHAWFGSMTEKIGLDELVENVNGAMGDVVENVNGAVGEALGSVVGQAGDTVKGKVEQKVEELKEYLKETEERCVDGGKETVASTRNKFLATWKGCVEEGADLMVFFEKTGLLGLEGQERPERATALEALKLAIEKEALIFVEATLKKSNQYDLGGKLFEEVVDKFKLKIKSALVGDVDRAADFVADRIFEGELELKVEDVE</sequence>
<name>A0A9W7EVB8_9STRA</name>
<dbReference type="SUPFAM" id="SSF57184">
    <property type="entry name" value="Growth factor receptor domain"/>
    <property type="match status" value="4"/>
</dbReference>
<protein>
    <recommendedName>
        <fullName evidence="2">Tyrosine-protein kinase ephrin type A/B receptor-like domain-containing protein</fullName>
    </recommendedName>
</protein>
<organism evidence="3 4">
    <name type="scientific">Triparma verrucosa</name>
    <dbReference type="NCBI Taxonomy" id="1606542"/>
    <lineage>
        <taxon>Eukaryota</taxon>
        <taxon>Sar</taxon>
        <taxon>Stramenopiles</taxon>
        <taxon>Ochrophyta</taxon>
        <taxon>Bolidophyceae</taxon>
        <taxon>Parmales</taxon>
        <taxon>Triparmaceae</taxon>
        <taxon>Triparma</taxon>
    </lineage>
</organism>
<dbReference type="EMBL" id="BRXX01000122">
    <property type="protein sequence ID" value="GMH91952.1"/>
    <property type="molecule type" value="Genomic_DNA"/>
</dbReference>
<dbReference type="CDD" id="cd00185">
    <property type="entry name" value="TNFRSF"/>
    <property type="match status" value="3"/>
</dbReference>
<feature type="transmembrane region" description="Helical" evidence="1">
    <location>
        <begin position="835"/>
        <end position="856"/>
    </location>
</feature>
<keyword evidence="1" id="KW-0812">Transmembrane</keyword>
<dbReference type="PANTHER" id="PTHR46967:SF1">
    <property type="entry name" value="KERATIN-ASSOCIATED PROTEIN 16-1-LIKE"/>
    <property type="match status" value="1"/>
</dbReference>
<accession>A0A9W7EVB8</accession>
<dbReference type="Proteomes" id="UP001165160">
    <property type="component" value="Unassembled WGS sequence"/>
</dbReference>
<dbReference type="InterPro" id="IPR011641">
    <property type="entry name" value="Tyr-kin_ephrin_A/B_rcpt-like"/>
</dbReference>
<feature type="transmembrane region" description="Helical" evidence="1">
    <location>
        <begin position="1082"/>
        <end position="1103"/>
    </location>
</feature>
<comment type="caution">
    <text evidence="3">The sequence shown here is derived from an EMBL/GenBank/DDBJ whole genome shotgun (WGS) entry which is preliminary data.</text>
</comment>
<evidence type="ECO:0000259" key="2">
    <source>
        <dbReference type="Pfam" id="PF07699"/>
    </source>
</evidence>
<feature type="transmembrane region" description="Helical" evidence="1">
    <location>
        <begin position="1237"/>
        <end position="1259"/>
    </location>
</feature>